<gene>
    <name evidence="1" type="ORF">Adt_11417</name>
    <name evidence="2" type="ORF">Adt_11421</name>
</gene>
<dbReference type="EMBL" id="JBFOLK010000003">
    <property type="protein sequence ID" value="KAL2526367.1"/>
    <property type="molecule type" value="Genomic_DNA"/>
</dbReference>
<keyword evidence="3" id="KW-1185">Reference proteome</keyword>
<name>A0ABD1UMS0_9LAMI</name>
<dbReference type="AlphaFoldDB" id="A0ABD1UMS0"/>
<dbReference type="Proteomes" id="UP001604336">
    <property type="component" value="Unassembled WGS sequence"/>
</dbReference>
<evidence type="ECO:0000313" key="1">
    <source>
        <dbReference type="EMBL" id="KAL2526363.1"/>
    </source>
</evidence>
<sequence length="382" mass="42688">MESNGPSLFPLETCPPVTDEQFNIFHSGDRRLYYQLIIDLGRDPAESMQVMAFWMWLEKEGNDKNLVDRILSLPLVMVNEMADETVMCLKCVENDRYPFRDGNEFISLLPDIVSSRISLRHFHENRIGVLRGVTQMMNSVCGRAFSDILQCAMPRDVTVYAPQEAAAGGGGGGRMPFMGGGGTIHEVGESSRTAEIRNEGVGPLVPMLYNPFMDVPFFPLPPQGVGIPVPPSPPPVPSPCRNHPLPPTGFPIHMAGEFPLSPYAFAAQQEILSNELEEMFGHSLTIREENQEDEIPPDDRTIFLTFSKGYPISEDEVREFFTRRFGDFIEDIFMQEVAAGEQPLFARLVVRSGSIINSIVGGSKAKYTINGKHVWARKYVKK</sequence>
<proteinExistence type="predicted"/>
<accession>A0ABD1UMS0</accession>
<dbReference type="PANTHER" id="PTHR33527:SF28">
    <property type="entry name" value="GB|AAD43168.1"/>
    <property type="match status" value="1"/>
</dbReference>
<dbReference type="EMBL" id="JBFOLK010000003">
    <property type="protein sequence ID" value="KAL2526363.1"/>
    <property type="molecule type" value="Genomic_DNA"/>
</dbReference>
<reference evidence="1" key="2">
    <citation type="submission" date="2024-07" db="EMBL/GenBank/DDBJ databases">
        <title>Two chromosome-level genome assemblies of Korean endemic species Abeliophyllum distichum and Forsythia ovata (Oleaceae).</title>
        <authorList>
            <person name="Mun J.H."/>
        </authorList>
    </citation>
    <scope>NUCLEOTIDE SEQUENCE</scope>
    <source>
        <strain evidence="1">KNKB198505000391</strain>
        <tissue evidence="1">Leaf</tissue>
    </source>
</reference>
<comment type="caution">
    <text evidence="1">The sequence shown here is derived from an EMBL/GenBank/DDBJ whole genome shotgun (WGS) entry which is preliminary data.</text>
</comment>
<evidence type="ECO:0000313" key="2">
    <source>
        <dbReference type="EMBL" id="KAL2526367.1"/>
    </source>
</evidence>
<organism evidence="1 3">
    <name type="scientific">Abeliophyllum distichum</name>
    <dbReference type="NCBI Taxonomy" id="126358"/>
    <lineage>
        <taxon>Eukaryota</taxon>
        <taxon>Viridiplantae</taxon>
        <taxon>Streptophyta</taxon>
        <taxon>Embryophyta</taxon>
        <taxon>Tracheophyta</taxon>
        <taxon>Spermatophyta</taxon>
        <taxon>Magnoliopsida</taxon>
        <taxon>eudicotyledons</taxon>
        <taxon>Gunneridae</taxon>
        <taxon>Pentapetalae</taxon>
        <taxon>asterids</taxon>
        <taxon>lamiids</taxon>
        <taxon>Lamiales</taxon>
        <taxon>Oleaceae</taxon>
        <taxon>Forsythieae</taxon>
        <taxon>Abeliophyllum</taxon>
    </lineage>
</organism>
<reference evidence="3" key="1">
    <citation type="submission" date="2024-07" db="EMBL/GenBank/DDBJ databases">
        <title>Two chromosome-level genome assemblies of Korean endemic species Abeliophyllum distichum and Forsythia ovata (Oleaceae).</title>
        <authorList>
            <person name="Jang H."/>
        </authorList>
    </citation>
    <scope>NUCLEOTIDE SEQUENCE [LARGE SCALE GENOMIC DNA]</scope>
</reference>
<protein>
    <submittedName>
        <fullName evidence="1">Uncharacterized protein</fullName>
    </submittedName>
</protein>
<evidence type="ECO:0000313" key="3">
    <source>
        <dbReference type="Proteomes" id="UP001604336"/>
    </source>
</evidence>
<dbReference type="PANTHER" id="PTHR33527">
    <property type="entry name" value="OS07G0274300 PROTEIN"/>
    <property type="match status" value="1"/>
</dbReference>